<dbReference type="AlphaFoldDB" id="A0A840V7F5"/>
<organism evidence="4 5">
    <name type="scientific">Desulfoprunum benzoelyticum</name>
    <dbReference type="NCBI Taxonomy" id="1506996"/>
    <lineage>
        <taxon>Bacteria</taxon>
        <taxon>Pseudomonadati</taxon>
        <taxon>Thermodesulfobacteriota</taxon>
        <taxon>Desulfobulbia</taxon>
        <taxon>Desulfobulbales</taxon>
        <taxon>Desulfobulbaceae</taxon>
        <taxon>Desulfoprunum</taxon>
    </lineage>
</organism>
<evidence type="ECO:0000256" key="2">
    <source>
        <dbReference type="ARBA" id="ARBA00022643"/>
    </source>
</evidence>
<dbReference type="PANTHER" id="PTHR43278">
    <property type="entry name" value="NAD(P)H-DEPENDENT FMN-CONTAINING OXIDOREDUCTASE YWQN-RELATED"/>
    <property type="match status" value="1"/>
</dbReference>
<proteinExistence type="predicted"/>
<keyword evidence="2" id="KW-0288">FMN</keyword>
<evidence type="ECO:0000256" key="1">
    <source>
        <dbReference type="ARBA" id="ARBA00022630"/>
    </source>
</evidence>
<evidence type="ECO:0000313" key="5">
    <source>
        <dbReference type="Proteomes" id="UP000539642"/>
    </source>
</evidence>
<dbReference type="PANTHER" id="PTHR43278:SF2">
    <property type="entry name" value="IRON-SULFUR FLAVOPROTEIN"/>
    <property type="match status" value="1"/>
</dbReference>
<evidence type="ECO:0000313" key="4">
    <source>
        <dbReference type="EMBL" id="MBB5349689.1"/>
    </source>
</evidence>
<feature type="domain" description="NADPH-dependent FMN reductase-like" evidence="3">
    <location>
        <begin position="4"/>
        <end position="125"/>
    </location>
</feature>
<dbReference type="Proteomes" id="UP000539642">
    <property type="component" value="Unassembled WGS sequence"/>
</dbReference>
<dbReference type="SUPFAM" id="SSF52218">
    <property type="entry name" value="Flavoproteins"/>
    <property type="match status" value="1"/>
</dbReference>
<dbReference type="InterPro" id="IPR029039">
    <property type="entry name" value="Flavoprotein-like_sf"/>
</dbReference>
<dbReference type="InterPro" id="IPR051796">
    <property type="entry name" value="ISF_SsuE-like"/>
</dbReference>
<dbReference type="InterPro" id="IPR005025">
    <property type="entry name" value="FMN_Rdtase-like_dom"/>
</dbReference>
<gene>
    <name evidence="4" type="ORF">HNQ81_003446</name>
</gene>
<keyword evidence="1" id="KW-0285">Flavoprotein</keyword>
<accession>A0A840V7F5</accession>
<sequence length="179" mass="19689">MGKNVLIVSASPRKGGNSDLLCLQFMTGAKAQGHQVEKVNLRETKIGYCLACEHCRQHDGMCVQQDDMGEILKKMGAADVIVMATPVYFYNMSGQMKTFIDRVYPVYPDISDKDLYFLMTSADERKEAMDTALAGFRGFLSCLGEVAEKGVVFGTGAWKIGDIKGKTAMTQAYEMGKNV</sequence>
<evidence type="ECO:0000259" key="3">
    <source>
        <dbReference type="Pfam" id="PF03358"/>
    </source>
</evidence>
<reference evidence="4 5" key="1">
    <citation type="submission" date="2020-08" db="EMBL/GenBank/DDBJ databases">
        <title>Genomic Encyclopedia of Type Strains, Phase IV (KMG-IV): sequencing the most valuable type-strain genomes for metagenomic binning, comparative biology and taxonomic classification.</title>
        <authorList>
            <person name="Goeker M."/>
        </authorList>
    </citation>
    <scope>NUCLEOTIDE SEQUENCE [LARGE SCALE GENOMIC DNA]</scope>
    <source>
        <strain evidence="4 5">DSM 28570</strain>
    </source>
</reference>
<keyword evidence="5" id="KW-1185">Reference proteome</keyword>
<dbReference type="Pfam" id="PF03358">
    <property type="entry name" value="FMN_red"/>
    <property type="match status" value="1"/>
</dbReference>
<dbReference type="Gene3D" id="3.40.50.360">
    <property type="match status" value="1"/>
</dbReference>
<comment type="caution">
    <text evidence="4">The sequence shown here is derived from an EMBL/GenBank/DDBJ whole genome shotgun (WGS) entry which is preliminary data.</text>
</comment>
<protein>
    <submittedName>
        <fullName evidence="4">Multimeric flavodoxin WrbA</fullName>
    </submittedName>
</protein>
<dbReference type="RefSeq" id="WP_183352524.1">
    <property type="nucleotide sequence ID" value="NZ_JACHEO010000035.1"/>
</dbReference>
<dbReference type="EMBL" id="JACHEO010000035">
    <property type="protein sequence ID" value="MBB5349689.1"/>
    <property type="molecule type" value="Genomic_DNA"/>
</dbReference>
<dbReference type="GO" id="GO:0016491">
    <property type="term" value="F:oxidoreductase activity"/>
    <property type="evidence" value="ECO:0007669"/>
    <property type="project" value="InterPro"/>
</dbReference>
<name>A0A840V7F5_9BACT</name>